<evidence type="ECO:0000256" key="6">
    <source>
        <dbReference type="ARBA" id="ARBA00023002"/>
    </source>
</evidence>
<dbReference type="InterPro" id="IPR018517">
    <property type="entry name" value="tRNA_hU_synthase_CS"/>
</dbReference>
<evidence type="ECO:0000256" key="3">
    <source>
        <dbReference type="ARBA" id="ARBA00022643"/>
    </source>
</evidence>
<comment type="catalytic activity">
    <reaction evidence="10">
        <text>5,6-dihydrouridine(17) in tRNA + NAD(+) = uridine(17) in tRNA + NADH + H(+)</text>
        <dbReference type="Rhea" id="RHEA:53372"/>
        <dbReference type="Rhea" id="RHEA-COMP:13541"/>
        <dbReference type="Rhea" id="RHEA-COMP:13542"/>
        <dbReference type="ChEBI" id="CHEBI:15378"/>
        <dbReference type="ChEBI" id="CHEBI:57540"/>
        <dbReference type="ChEBI" id="CHEBI:57945"/>
        <dbReference type="ChEBI" id="CHEBI:65315"/>
        <dbReference type="ChEBI" id="CHEBI:74443"/>
        <dbReference type="EC" id="1.3.1.88"/>
    </reaction>
    <physiologicalReaction direction="right-to-left" evidence="10">
        <dbReference type="Rhea" id="RHEA:53374"/>
    </physiologicalReaction>
</comment>
<evidence type="ECO:0000256" key="5">
    <source>
        <dbReference type="ARBA" id="ARBA00022857"/>
    </source>
</evidence>
<keyword evidence="6" id="KW-0560">Oxidoreductase</keyword>
<evidence type="ECO:0000256" key="4">
    <source>
        <dbReference type="ARBA" id="ARBA00022694"/>
    </source>
</evidence>
<comment type="catalytic activity">
    <reaction evidence="12">
        <text>5,6-dihydrouridine(16) in tRNA + NAD(+) = uridine(16) in tRNA + NADH + H(+)</text>
        <dbReference type="Rhea" id="RHEA:53380"/>
        <dbReference type="Rhea" id="RHEA-COMP:13543"/>
        <dbReference type="Rhea" id="RHEA-COMP:13544"/>
        <dbReference type="ChEBI" id="CHEBI:15378"/>
        <dbReference type="ChEBI" id="CHEBI:57540"/>
        <dbReference type="ChEBI" id="CHEBI:57945"/>
        <dbReference type="ChEBI" id="CHEBI:65315"/>
        <dbReference type="ChEBI" id="CHEBI:74443"/>
        <dbReference type="EC" id="1.3.1.88"/>
    </reaction>
    <physiologicalReaction direction="right-to-left" evidence="12">
        <dbReference type="Rhea" id="RHEA:53382"/>
    </physiologicalReaction>
</comment>
<dbReference type="Proteomes" id="UP000494040">
    <property type="component" value="Unassembled WGS sequence"/>
</dbReference>
<dbReference type="CDD" id="cd02801">
    <property type="entry name" value="DUS_like_FMN"/>
    <property type="match status" value="1"/>
</dbReference>
<reference evidence="15" key="1">
    <citation type="submission" date="2022-01" db="UniProtKB">
        <authorList>
            <consortium name="EnsemblMetazoa"/>
        </authorList>
    </citation>
    <scope>IDENTIFICATION</scope>
</reference>
<evidence type="ECO:0000256" key="1">
    <source>
        <dbReference type="ARBA" id="ARBA00001917"/>
    </source>
</evidence>
<dbReference type="OMA" id="ISPPVWQ"/>
<dbReference type="SUPFAM" id="SSF51395">
    <property type="entry name" value="FMN-linked oxidoreductases"/>
    <property type="match status" value="1"/>
</dbReference>
<organism evidence="15 16">
    <name type="scientific">Cimex lectularius</name>
    <name type="common">Bed bug</name>
    <name type="synonym">Acanthia lectularia</name>
    <dbReference type="NCBI Taxonomy" id="79782"/>
    <lineage>
        <taxon>Eukaryota</taxon>
        <taxon>Metazoa</taxon>
        <taxon>Ecdysozoa</taxon>
        <taxon>Arthropoda</taxon>
        <taxon>Hexapoda</taxon>
        <taxon>Insecta</taxon>
        <taxon>Pterygota</taxon>
        <taxon>Neoptera</taxon>
        <taxon>Paraneoptera</taxon>
        <taxon>Hemiptera</taxon>
        <taxon>Heteroptera</taxon>
        <taxon>Panheteroptera</taxon>
        <taxon>Cimicomorpha</taxon>
        <taxon>Cimicidae</taxon>
        <taxon>Cimex</taxon>
    </lineage>
</organism>
<dbReference type="PROSITE" id="PS01136">
    <property type="entry name" value="UPF0034"/>
    <property type="match status" value="1"/>
</dbReference>
<evidence type="ECO:0000256" key="8">
    <source>
        <dbReference type="ARBA" id="ARBA00038313"/>
    </source>
</evidence>
<sequence length="504" mass="56888">MSSEHAMNNINAGTVLKSHVKSFRSSRIILIFEMSEGGFELWERLGCPRHIVAPMVDASELPWRLLSRAHGAQLCYSPMFHSLIFTKDPKYRKEALFSSERDRPLIIQFCGNKPDVMLQAAKLAEPYCDAVDINLGCPQAIAKRGNYGAFLQDDWNLLSDIVQLLSKGLNVPVTCKIRVFESIEKTVNYAQMLEKAGCKMLTVHGRTREQKGPLTGLASWDHIKAVRENVKIPILANGNIQCSVDITNCIEATGCQGVMTAEGNLYNPFIFEGVYPPAWEPALEYLDLVEQFPCPNSYVRGHIFKLFHYLLSLSGNEDIREEIAKGSCVEDFRRSVLKLRERFLPLHEGHTNWCDPKAGYDLVLPPWLCQPYVRPPPEEHLKKIEGKKTEIILPDKENCDTSGCKRGPEGNETGLSKKKLKKIKRCGRISLNPYCRREVAICSKCPNPMGLKCDSHLCKTCCRTKCYTDEADCPGHGILIKTRREKARRMAAAQNSLDNSKNER</sequence>
<proteinExistence type="inferred from homology"/>
<keyword evidence="7" id="KW-0520">NAD</keyword>
<dbReference type="Gene3D" id="3.20.20.70">
    <property type="entry name" value="Aldolase class I"/>
    <property type="match status" value="1"/>
</dbReference>
<dbReference type="Pfam" id="PF01207">
    <property type="entry name" value="Dus"/>
    <property type="match status" value="1"/>
</dbReference>
<dbReference type="KEGG" id="clec:106664329"/>
<keyword evidence="2" id="KW-0285">Flavoprotein</keyword>
<evidence type="ECO:0000256" key="11">
    <source>
        <dbReference type="ARBA" id="ARBA00047652"/>
    </source>
</evidence>
<dbReference type="CTD" id="33190"/>
<name>A0A8I6RHH8_CIMLE</name>
<dbReference type="GO" id="GO:0050660">
    <property type="term" value="F:flavin adenine dinucleotide binding"/>
    <property type="evidence" value="ECO:0007669"/>
    <property type="project" value="InterPro"/>
</dbReference>
<dbReference type="PANTHER" id="PTHR11082:SF5">
    <property type="entry name" value="TRNA-DIHYDROURIDINE(16_17) SYNTHASE [NAD(P)(+)]-LIKE"/>
    <property type="match status" value="1"/>
</dbReference>
<dbReference type="InterPro" id="IPR013785">
    <property type="entry name" value="Aldolase_TIM"/>
</dbReference>
<comment type="similarity">
    <text evidence="8">Belongs to the Dus family. Dus1 subfamily.</text>
</comment>
<evidence type="ECO:0000313" key="16">
    <source>
        <dbReference type="Proteomes" id="UP000494040"/>
    </source>
</evidence>
<accession>A0A8I6RHH8</accession>
<dbReference type="InterPro" id="IPR035587">
    <property type="entry name" value="DUS-like_FMN-bd"/>
</dbReference>
<feature type="domain" description="DUS-like FMN-binding" evidence="14">
    <location>
        <begin position="52"/>
        <end position="273"/>
    </location>
</feature>
<evidence type="ECO:0000259" key="14">
    <source>
        <dbReference type="Pfam" id="PF01207"/>
    </source>
</evidence>
<dbReference type="PANTHER" id="PTHR11082">
    <property type="entry name" value="TRNA-DIHYDROURIDINE SYNTHASE"/>
    <property type="match status" value="1"/>
</dbReference>
<comment type="cofactor">
    <cofactor evidence="1">
        <name>FMN</name>
        <dbReference type="ChEBI" id="CHEBI:58210"/>
    </cofactor>
</comment>
<keyword evidence="5" id="KW-0521">NADP</keyword>
<evidence type="ECO:0000256" key="12">
    <source>
        <dbReference type="ARBA" id="ARBA00048934"/>
    </source>
</evidence>
<evidence type="ECO:0000256" key="10">
    <source>
        <dbReference type="ARBA" id="ARBA00047287"/>
    </source>
</evidence>
<keyword evidence="4" id="KW-0819">tRNA processing</keyword>
<keyword evidence="16" id="KW-1185">Reference proteome</keyword>
<protein>
    <recommendedName>
        <fullName evidence="9">tRNA-dihydrouridine(16/17) synthase [NAD(P)(+)]</fullName>
        <ecNumber evidence="9">1.3.1.88</ecNumber>
    </recommendedName>
</protein>
<dbReference type="GeneID" id="106664329"/>
<evidence type="ECO:0000256" key="2">
    <source>
        <dbReference type="ARBA" id="ARBA00022630"/>
    </source>
</evidence>
<keyword evidence="3" id="KW-0288">FMN</keyword>
<dbReference type="EnsemblMetazoa" id="XM_014389973.2">
    <property type="protein sequence ID" value="XP_014245459.1"/>
    <property type="gene ID" value="LOC106664329"/>
</dbReference>
<dbReference type="AlphaFoldDB" id="A0A8I6RHH8"/>
<evidence type="ECO:0000256" key="9">
    <source>
        <dbReference type="ARBA" id="ARBA00038890"/>
    </source>
</evidence>
<comment type="catalytic activity">
    <reaction evidence="11">
        <text>5,6-dihydrouridine(16) in tRNA + NADP(+) = uridine(16) in tRNA + NADPH + H(+)</text>
        <dbReference type="Rhea" id="RHEA:53376"/>
        <dbReference type="Rhea" id="RHEA-COMP:13543"/>
        <dbReference type="Rhea" id="RHEA-COMP:13544"/>
        <dbReference type="ChEBI" id="CHEBI:15378"/>
        <dbReference type="ChEBI" id="CHEBI:57783"/>
        <dbReference type="ChEBI" id="CHEBI:58349"/>
        <dbReference type="ChEBI" id="CHEBI:65315"/>
        <dbReference type="ChEBI" id="CHEBI:74443"/>
        <dbReference type="EC" id="1.3.1.88"/>
    </reaction>
    <physiologicalReaction direction="right-to-left" evidence="11">
        <dbReference type="Rhea" id="RHEA:53378"/>
    </physiologicalReaction>
</comment>
<evidence type="ECO:0000313" key="15">
    <source>
        <dbReference type="EnsemblMetazoa" id="XP_014245459.1"/>
    </source>
</evidence>
<dbReference type="GO" id="GO:0017150">
    <property type="term" value="F:tRNA dihydrouridine synthase activity"/>
    <property type="evidence" value="ECO:0007669"/>
    <property type="project" value="InterPro"/>
</dbReference>
<evidence type="ECO:0000256" key="13">
    <source>
        <dbReference type="ARBA" id="ARBA00049467"/>
    </source>
</evidence>
<dbReference type="EC" id="1.3.1.88" evidence="9"/>
<dbReference type="RefSeq" id="XP_014245459.1">
    <property type="nucleotide sequence ID" value="XM_014389973.2"/>
</dbReference>
<comment type="catalytic activity">
    <reaction evidence="13">
        <text>5,6-dihydrouridine(17) in tRNA + NADP(+) = uridine(17) in tRNA + NADPH + H(+)</text>
        <dbReference type="Rhea" id="RHEA:53368"/>
        <dbReference type="Rhea" id="RHEA-COMP:13541"/>
        <dbReference type="Rhea" id="RHEA-COMP:13542"/>
        <dbReference type="ChEBI" id="CHEBI:15378"/>
        <dbReference type="ChEBI" id="CHEBI:57783"/>
        <dbReference type="ChEBI" id="CHEBI:58349"/>
        <dbReference type="ChEBI" id="CHEBI:65315"/>
        <dbReference type="ChEBI" id="CHEBI:74443"/>
        <dbReference type="EC" id="1.3.1.88"/>
    </reaction>
    <physiologicalReaction direction="right-to-left" evidence="13">
        <dbReference type="Rhea" id="RHEA:53370"/>
    </physiologicalReaction>
</comment>
<evidence type="ECO:0000256" key="7">
    <source>
        <dbReference type="ARBA" id="ARBA00023027"/>
    </source>
</evidence>
<dbReference type="OrthoDB" id="272303at2759"/>